<evidence type="ECO:0000313" key="2">
    <source>
        <dbReference type="EMBL" id="MFC5647432.1"/>
    </source>
</evidence>
<name>A0ABW0VR60_9ACTN</name>
<organism evidence="2 3">
    <name type="scientific">Kitasatospora cinereorecta</name>
    <dbReference type="NCBI Taxonomy" id="285560"/>
    <lineage>
        <taxon>Bacteria</taxon>
        <taxon>Bacillati</taxon>
        <taxon>Actinomycetota</taxon>
        <taxon>Actinomycetes</taxon>
        <taxon>Kitasatosporales</taxon>
        <taxon>Streptomycetaceae</taxon>
        <taxon>Kitasatospora</taxon>
    </lineage>
</organism>
<reference evidence="3" key="1">
    <citation type="journal article" date="2019" name="Int. J. Syst. Evol. Microbiol.">
        <title>The Global Catalogue of Microorganisms (GCM) 10K type strain sequencing project: providing services to taxonomists for standard genome sequencing and annotation.</title>
        <authorList>
            <consortium name="The Broad Institute Genomics Platform"/>
            <consortium name="The Broad Institute Genome Sequencing Center for Infectious Disease"/>
            <person name="Wu L."/>
            <person name="Ma J."/>
        </authorList>
    </citation>
    <scope>NUCLEOTIDE SEQUENCE [LARGE SCALE GENOMIC DNA]</scope>
    <source>
        <strain evidence="3">CGMCC 4.1622</strain>
    </source>
</reference>
<feature type="compositionally biased region" description="Basic and acidic residues" evidence="1">
    <location>
        <begin position="1"/>
        <end position="16"/>
    </location>
</feature>
<evidence type="ECO:0000256" key="1">
    <source>
        <dbReference type="SAM" id="MobiDB-lite"/>
    </source>
</evidence>
<sequence length="58" mass="6447">MNHDQDDGRREQRDGEQPAVRPGRVHFRRGARNPKGSTAALHADVLAVLGVLKVVTYK</sequence>
<gene>
    <name evidence="2" type="ORF">ACFPZF_39620</name>
</gene>
<feature type="region of interest" description="Disordered" evidence="1">
    <location>
        <begin position="1"/>
        <end position="38"/>
    </location>
</feature>
<evidence type="ECO:0000313" key="3">
    <source>
        <dbReference type="Proteomes" id="UP001596066"/>
    </source>
</evidence>
<feature type="compositionally biased region" description="Basic residues" evidence="1">
    <location>
        <begin position="23"/>
        <end position="32"/>
    </location>
</feature>
<dbReference type="RefSeq" id="WP_346149220.1">
    <property type="nucleotide sequence ID" value="NZ_BAAAUA010000075.1"/>
</dbReference>
<dbReference type="Proteomes" id="UP001596066">
    <property type="component" value="Unassembled WGS sequence"/>
</dbReference>
<comment type="caution">
    <text evidence="2">The sequence shown here is derived from an EMBL/GenBank/DDBJ whole genome shotgun (WGS) entry which is preliminary data.</text>
</comment>
<dbReference type="EMBL" id="JBHSOC010000171">
    <property type="protein sequence ID" value="MFC5647432.1"/>
    <property type="molecule type" value="Genomic_DNA"/>
</dbReference>
<proteinExistence type="predicted"/>
<protein>
    <submittedName>
        <fullName evidence="2">Uncharacterized protein</fullName>
    </submittedName>
</protein>
<accession>A0ABW0VR60</accession>
<keyword evidence="3" id="KW-1185">Reference proteome</keyword>